<keyword evidence="2" id="KW-1185">Reference proteome</keyword>
<evidence type="ECO:0000313" key="2">
    <source>
        <dbReference type="Proteomes" id="UP001054945"/>
    </source>
</evidence>
<name>A0AAV4QHJ7_CAEEX</name>
<reference evidence="1 2" key="1">
    <citation type="submission" date="2021-06" db="EMBL/GenBank/DDBJ databases">
        <title>Caerostris extrusa draft genome.</title>
        <authorList>
            <person name="Kono N."/>
            <person name="Arakawa K."/>
        </authorList>
    </citation>
    <scope>NUCLEOTIDE SEQUENCE [LARGE SCALE GENOMIC DNA]</scope>
</reference>
<feature type="non-terminal residue" evidence="1">
    <location>
        <position position="60"/>
    </location>
</feature>
<accession>A0AAV4QHJ7</accession>
<dbReference type="Proteomes" id="UP001054945">
    <property type="component" value="Unassembled WGS sequence"/>
</dbReference>
<dbReference type="AlphaFoldDB" id="A0AAV4QHJ7"/>
<evidence type="ECO:0000313" key="1">
    <source>
        <dbReference type="EMBL" id="GIY08782.1"/>
    </source>
</evidence>
<protein>
    <submittedName>
        <fullName evidence="1">Uncharacterized protein</fullName>
    </submittedName>
</protein>
<gene>
    <name evidence="1" type="ORF">CEXT_724211</name>
</gene>
<sequence length="60" mass="7317">MDGNVAMDWEMEQWNRNKHWNGSVAMGWKWNNGLETISLEMERMEQWDLNNGEWKWNNGM</sequence>
<organism evidence="1 2">
    <name type="scientific">Caerostris extrusa</name>
    <name type="common">Bark spider</name>
    <name type="synonym">Caerostris bankana</name>
    <dbReference type="NCBI Taxonomy" id="172846"/>
    <lineage>
        <taxon>Eukaryota</taxon>
        <taxon>Metazoa</taxon>
        <taxon>Ecdysozoa</taxon>
        <taxon>Arthropoda</taxon>
        <taxon>Chelicerata</taxon>
        <taxon>Arachnida</taxon>
        <taxon>Araneae</taxon>
        <taxon>Araneomorphae</taxon>
        <taxon>Entelegynae</taxon>
        <taxon>Araneoidea</taxon>
        <taxon>Araneidae</taxon>
        <taxon>Caerostris</taxon>
    </lineage>
</organism>
<comment type="caution">
    <text evidence="1">The sequence shown here is derived from an EMBL/GenBank/DDBJ whole genome shotgun (WGS) entry which is preliminary data.</text>
</comment>
<proteinExistence type="predicted"/>
<dbReference type="EMBL" id="BPLR01006289">
    <property type="protein sequence ID" value="GIY08782.1"/>
    <property type="molecule type" value="Genomic_DNA"/>
</dbReference>